<dbReference type="PRINTS" id="PR00344">
    <property type="entry name" value="BCTRLSENSOR"/>
</dbReference>
<evidence type="ECO:0000313" key="5">
    <source>
        <dbReference type="EMBL" id="RMA64508.1"/>
    </source>
</evidence>
<dbReference type="SMART" id="SM00065">
    <property type="entry name" value="GAF"/>
    <property type="match status" value="1"/>
</dbReference>
<dbReference type="Pfam" id="PF01590">
    <property type="entry name" value="GAF"/>
    <property type="match status" value="1"/>
</dbReference>
<proteinExistence type="predicted"/>
<organism evidence="5 6">
    <name type="scientific">Ulvibacter antarcticus</name>
    <dbReference type="NCBI Taxonomy" id="442714"/>
    <lineage>
        <taxon>Bacteria</taxon>
        <taxon>Pseudomonadati</taxon>
        <taxon>Bacteroidota</taxon>
        <taxon>Flavobacteriia</taxon>
        <taxon>Flavobacteriales</taxon>
        <taxon>Flavobacteriaceae</taxon>
        <taxon>Ulvibacter</taxon>
    </lineage>
</organism>
<feature type="domain" description="Histidine kinase" evidence="4">
    <location>
        <begin position="187"/>
        <end position="400"/>
    </location>
</feature>
<dbReference type="PANTHER" id="PTHR43102">
    <property type="entry name" value="SLR1143 PROTEIN"/>
    <property type="match status" value="1"/>
</dbReference>
<dbReference type="InterPro" id="IPR036097">
    <property type="entry name" value="HisK_dim/P_sf"/>
</dbReference>
<dbReference type="Pfam" id="PF02518">
    <property type="entry name" value="HATPase_c"/>
    <property type="match status" value="1"/>
</dbReference>
<dbReference type="InterPro" id="IPR003018">
    <property type="entry name" value="GAF"/>
</dbReference>
<dbReference type="Gene3D" id="3.30.565.10">
    <property type="entry name" value="Histidine kinase-like ATPase, C-terminal domain"/>
    <property type="match status" value="1"/>
</dbReference>
<dbReference type="SUPFAM" id="SSF55781">
    <property type="entry name" value="GAF domain-like"/>
    <property type="match status" value="1"/>
</dbReference>
<keyword evidence="5" id="KW-0418">Kinase</keyword>
<dbReference type="GO" id="GO:0000155">
    <property type="term" value="F:phosphorelay sensor kinase activity"/>
    <property type="evidence" value="ECO:0007669"/>
    <property type="project" value="InterPro"/>
</dbReference>
<evidence type="ECO:0000256" key="3">
    <source>
        <dbReference type="ARBA" id="ARBA00022553"/>
    </source>
</evidence>
<dbReference type="Gene3D" id="3.30.450.40">
    <property type="match status" value="1"/>
</dbReference>
<dbReference type="PANTHER" id="PTHR43102:SF2">
    <property type="entry name" value="GAF DOMAIN-CONTAINING PROTEIN"/>
    <property type="match status" value="1"/>
</dbReference>
<dbReference type="SMART" id="SM00388">
    <property type="entry name" value="HisKA"/>
    <property type="match status" value="1"/>
</dbReference>
<dbReference type="RefSeq" id="WP_121906953.1">
    <property type="nucleotide sequence ID" value="NZ_REFC01000012.1"/>
</dbReference>
<dbReference type="CDD" id="cd00082">
    <property type="entry name" value="HisKA"/>
    <property type="match status" value="1"/>
</dbReference>
<sequence>MIKPTIPKDEDERLEALQEYGLLDTLPDRDFDTITALASSICDVPISLISLLDSDRNFLKSHHGIPFNESPRDISFCGHAILDENPIFIVPDARKDLRFINNPLVKTQDAIFYAGVRLLSPTGYPLGTLCIFDKKPRSLTETQQESLKMLGHQVMNLLEARKKNKELIILRDIMKAKNKELKNFAGIISHDMKMPLANMIVTADLLKAKYGTQLDEQALKYLSYLKQSSFTLSDYISGLLAHYESDKIRKNDVEVFNLQHLLEEIFDLLNINMACEINFPEEDIEVRCNRAALEQILLNLIGNSLKYNDKEKIIIDIECNRVKNKYLFKITDNGIGIPLEKQHEIFKLFSIVGNLDRNGNKGHGIGLSTVKKLILNLGGNISVTSELGKGTTFSFFIATV</sequence>
<gene>
    <name evidence="5" type="ORF">BXY75_1384</name>
</gene>
<dbReference type="SUPFAM" id="SSF47384">
    <property type="entry name" value="Homodimeric domain of signal transducing histidine kinase"/>
    <property type="match status" value="1"/>
</dbReference>
<dbReference type="Proteomes" id="UP000271339">
    <property type="component" value="Unassembled WGS sequence"/>
</dbReference>
<name>A0A3L9Z2D7_9FLAO</name>
<dbReference type="SMART" id="SM00387">
    <property type="entry name" value="HATPase_c"/>
    <property type="match status" value="1"/>
</dbReference>
<dbReference type="InterPro" id="IPR003661">
    <property type="entry name" value="HisK_dim/P_dom"/>
</dbReference>
<evidence type="ECO:0000256" key="2">
    <source>
        <dbReference type="ARBA" id="ARBA00012438"/>
    </source>
</evidence>
<comment type="catalytic activity">
    <reaction evidence="1">
        <text>ATP + protein L-histidine = ADP + protein N-phospho-L-histidine.</text>
        <dbReference type="EC" id="2.7.13.3"/>
    </reaction>
</comment>
<comment type="caution">
    <text evidence="5">The sequence shown here is derived from an EMBL/GenBank/DDBJ whole genome shotgun (WGS) entry which is preliminary data.</text>
</comment>
<dbReference type="InterPro" id="IPR005467">
    <property type="entry name" value="His_kinase_dom"/>
</dbReference>
<dbReference type="EMBL" id="REFC01000012">
    <property type="protein sequence ID" value="RMA64508.1"/>
    <property type="molecule type" value="Genomic_DNA"/>
</dbReference>
<evidence type="ECO:0000313" key="6">
    <source>
        <dbReference type="Proteomes" id="UP000271339"/>
    </source>
</evidence>
<dbReference type="Gene3D" id="1.10.287.130">
    <property type="match status" value="1"/>
</dbReference>
<dbReference type="AlphaFoldDB" id="A0A3L9Z2D7"/>
<dbReference type="SUPFAM" id="SSF55874">
    <property type="entry name" value="ATPase domain of HSP90 chaperone/DNA topoisomerase II/histidine kinase"/>
    <property type="match status" value="1"/>
</dbReference>
<dbReference type="InterPro" id="IPR003594">
    <property type="entry name" value="HATPase_dom"/>
</dbReference>
<keyword evidence="3" id="KW-0597">Phosphoprotein</keyword>
<dbReference type="InterPro" id="IPR036890">
    <property type="entry name" value="HATPase_C_sf"/>
</dbReference>
<reference evidence="5 6" key="1">
    <citation type="submission" date="2018-10" db="EMBL/GenBank/DDBJ databases">
        <title>Genomic Encyclopedia of Archaeal and Bacterial Type Strains, Phase II (KMG-II): from individual species to whole genera.</title>
        <authorList>
            <person name="Goeker M."/>
        </authorList>
    </citation>
    <scope>NUCLEOTIDE SEQUENCE [LARGE SCALE GENOMIC DNA]</scope>
    <source>
        <strain evidence="5 6">DSM 23424</strain>
    </source>
</reference>
<dbReference type="InterPro" id="IPR029016">
    <property type="entry name" value="GAF-like_dom_sf"/>
</dbReference>
<keyword evidence="6" id="KW-1185">Reference proteome</keyword>
<keyword evidence="5" id="KW-0808">Transferase</keyword>
<evidence type="ECO:0000256" key="1">
    <source>
        <dbReference type="ARBA" id="ARBA00000085"/>
    </source>
</evidence>
<accession>A0A3L9Z2D7</accession>
<dbReference type="PROSITE" id="PS50109">
    <property type="entry name" value="HIS_KIN"/>
    <property type="match status" value="1"/>
</dbReference>
<dbReference type="InterPro" id="IPR004358">
    <property type="entry name" value="Sig_transdc_His_kin-like_C"/>
</dbReference>
<dbReference type="OrthoDB" id="9811889at2"/>
<dbReference type="EC" id="2.7.13.3" evidence="2"/>
<protein>
    <recommendedName>
        <fullName evidence="2">histidine kinase</fullName>
        <ecNumber evidence="2">2.7.13.3</ecNumber>
    </recommendedName>
</protein>
<evidence type="ECO:0000259" key="4">
    <source>
        <dbReference type="PROSITE" id="PS50109"/>
    </source>
</evidence>
<dbReference type="Pfam" id="PF00512">
    <property type="entry name" value="HisKA"/>
    <property type="match status" value="1"/>
</dbReference>